<dbReference type="KEGG" id="aez:C3E78_13360"/>
<name>A0A2S0WP73_9ACTN</name>
<dbReference type="OrthoDB" id="4668943at2"/>
<dbReference type="InterPro" id="IPR036259">
    <property type="entry name" value="MFS_trans_sf"/>
</dbReference>
<dbReference type="NCBIfam" id="TIGR00711">
    <property type="entry name" value="efflux_EmrB"/>
    <property type="match status" value="1"/>
</dbReference>
<dbReference type="SUPFAM" id="SSF103473">
    <property type="entry name" value="MFS general substrate transporter"/>
    <property type="match status" value="1"/>
</dbReference>
<dbReference type="InterPro" id="IPR005829">
    <property type="entry name" value="Sugar_transporter_CS"/>
</dbReference>
<dbReference type="EMBL" id="CP026952">
    <property type="protein sequence ID" value="AWB93117.1"/>
    <property type="molecule type" value="Genomic_DNA"/>
</dbReference>
<keyword evidence="6" id="KW-0472">Membrane</keyword>
<evidence type="ECO:0000256" key="5">
    <source>
        <dbReference type="ARBA" id="ARBA00022989"/>
    </source>
</evidence>
<dbReference type="Gene3D" id="1.20.1720.10">
    <property type="entry name" value="Multidrug resistance protein D"/>
    <property type="match status" value="1"/>
</dbReference>
<dbReference type="PANTHER" id="PTHR42718">
    <property type="entry name" value="MAJOR FACILITATOR SUPERFAMILY MULTIDRUG TRANSPORTER MFSC"/>
    <property type="match status" value="1"/>
</dbReference>
<dbReference type="InterPro" id="IPR011701">
    <property type="entry name" value="MFS"/>
</dbReference>
<evidence type="ECO:0000256" key="3">
    <source>
        <dbReference type="ARBA" id="ARBA00022475"/>
    </source>
</evidence>
<sequence>MTTPPETAVADPRRWLALVVIAVAQLMVVLDASIVNIALPSAQEALGISDANRQWVVTAYALAFGGLLLLGGRIADFVGRKRAFVIGLVGFGVASAIAGLAQNQGELFGARALQGAFAALMAPAALSLITVTFTEPKERAKAFGVYGGISGGGAALGLILGGVLTEYASWRWTLLVNTPIAIATAIAGALLVHESRAEGKARYDIPGVVTSTLGLVALVYGFTKANEDGWSDSVTISLLAAAVVLLVAFVVIESRTAEPLLPPRVFTERNRAAAFLVSLLLGLALFGMFLFLVYYMQGTLQYSAVKSGLAFLPFSVGVVAGAGVASALLPRIGPRPLMVGGTVGAALGMSLFTQISVDGNYLTVVLPAQILMSVGMGLAFVALSSTALVGVEDHDAGVASALVNTTQQVGGSLGTALLNTIAATATTGFIAANGAAQTAEGLVHGYTVAFTWGLGALILAAVLSLVLVTKQRPPVTGVGEETAFEHAEELAIL</sequence>
<evidence type="ECO:0000313" key="8">
    <source>
        <dbReference type="Proteomes" id="UP000244384"/>
    </source>
</evidence>
<comment type="subcellular location">
    <subcellularLocation>
        <location evidence="1">Cell membrane</location>
        <topology evidence="1">Multi-pass membrane protein</topology>
    </subcellularLocation>
</comment>
<evidence type="ECO:0000256" key="2">
    <source>
        <dbReference type="ARBA" id="ARBA00022448"/>
    </source>
</evidence>
<keyword evidence="8" id="KW-1185">Reference proteome</keyword>
<dbReference type="RefSeq" id="WP_108579176.1">
    <property type="nucleotide sequence ID" value="NZ_CP026952.1"/>
</dbReference>
<dbReference type="Gene3D" id="1.20.1250.20">
    <property type="entry name" value="MFS general substrate transporter like domains"/>
    <property type="match status" value="1"/>
</dbReference>
<evidence type="ECO:0000256" key="4">
    <source>
        <dbReference type="ARBA" id="ARBA00022692"/>
    </source>
</evidence>
<accession>A0A2S0WP73</accession>
<dbReference type="InterPro" id="IPR020846">
    <property type="entry name" value="MFS_dom"/>
</dbReference>
<dbReference type="PANTHER" id="PTHR42718:SF46">
    <property type="entry name" value="BLR6921 PROTEIN"/>
    <property type="match status" value="1"/>
</dbReference>
<dbReference type="GO" id="GO:0005886">
    <property type="term" value="C:plasma membrane"/>
    <property type="evidence" value="ECO:0007669"/>
    <property type="project" value="UniProtKB-SubCell"/>
</dbReference>
<dbReference type="InterPro" id="IPR004638">
    <property type="entry name" value="EmrB-like"/>
</dbReference>
<dbReference type="Pfam" id="PF07690">
    <property type="entry name" value="MFS_1"/>
    <property type="match status" value="1"/>
</dbReference>
<dbReference type="CDD" id="cd17321">
    <property type="entry name" value="MFS_MMR_MDR_like"/>
    <property type="match status" value="1"/>
</dbReference>
<dbReference type="GO" id="GO:0022857">
    <property type="term" value="F:transmembrane transporter activity"/>
    <property type="evidence" value="ECO:0007669"/>
    <property type="project" value="InterPro"/>
</dbReference>
<keyword evidence="4" id="KW-0812">Transmembrane</keyword>
<evidence type="ECO:0000313" key="7">
    <source>
        <dbReference type="EMBL" id="AWB93117.1"/>
    </source>
</evidence>
<dbReference type="Proteomes" id="UP000244384">
    <property type="component" value="Chromosome"/>
</dbReference>
<reference evidence="8" key="1">
    <citation type="submission" date="2018-01" db="EMBL/GenBank/DDBJ databases">
        <authorList>
            <person name="Li J."/>
        </authorList>
    </citation>
    <scope>NUCLEOTIDE SEQUENCE [LARGE SCALE GENOMIC DNA]</scope>
    <source>
        <strain evidence="8">592</strain>
    </source>
</reference>
<gene>
    <name evidence="7" type="ORF">C3E78_13360</name>
</gene>
<accession>A0A5F2EWV2</accession>
<organism evidence="7 8">
    <name type="scientific">Aeromicrobium chenweiae</name>
    <dbReference type="NCBI Taxonomy" id="2079793"/>
    <lineage>
        <taxon>Bacteria</taxon>
        <taxon>Bacillati</taxon>
        <taxon>Actinomycetota</taxon>
        <taxon>Actinomycetes</taxon>
        <taxon>Propionibacteriales</taxon>
        <taxon>Nocardioidaceae</taxon>
        <taxon>Aeromicrobium</taxon>
    </lineage>
</organism>
<keyword evidence="2" id="KW-0813">Transport</keyword>
<protein>
    <submittedName>
        <fullName evidence="7">MFS transporter</fullName>
    </submittedName>
</protein>
<keyword evidence="5" id="KW-1133">Transmembrane helix</keyword>
<evidence type="ECO:0000256" key="1">
    <source>
        <dbReference type="ARBA" id="ARBA00004651"/>
    </source>
</evidence>
<evidence type="ECO:0000256" key="6">
    <source>
        <dbReference type="ARBA" id="ARBA00023136"/>
    </source>
</evidence>
<proteinExistence type="predicted"/>
<dbReference type="PROSITE" id="PS00216">
    <property type="entry name" value="SUGAR_TRANSPORT_1"/>
    <property type="match status" value="1"/>
</dbReference>
<dbReference type="PRINTS" id="PR01036">
    <property type="entry name" value="TCRTETB"/>
</dbReference>
<keyword evidence="3" id="KW-1003">Cell membrane</keyword>
<dbReference type="AlphaFoldDB" id="A0A2S0WP73"/>
<dbReference type="PROSITE" id="PS50850">
    <property type="entry name" value="MFS"/>
    <property type="match status" value="1"/>
</dbReference>